<protein>
    <submittedName>
        <fullName evidence="2">Uncharacterized protein</fullName>
    </submittedName>
</protein>
<comment type="caution">
    <text evidence="2">The sequence shown here is derived from an EMBL/GenBank/DDBJ whole genome shotgun (WGS) entry which is preliminary data.</text>
</comment>
<organism evidence="2 3">
    <name type="scientific">Alcaligenes xylosoxydans xylosoxydans</name>
    <name type="common">Achromobacter xylosoxidans</name>
    <dbReference type="NCBI Taxonomy" id="85698"/>
    <lineage>
        <taxon>Bacteria</taxon>
        <taxon>Pseudomonadati</taxon>
        <taxon>Pseudomonadota</taxon>
        <taxon>Betaproteobacteria</taxon>
        <taxon>Burkholderiales</taxon>
        <taxon>Alcaligenaceae</taxon>
        <taxon>Achromobacter</taxon>
    </lineage>
</organism>
<sequence>MSAIDETNKNKRHWVRIARHASLSENPRLRMDRDAKQKPDSDSAKHSALQKSTPYIPLISPAPKATAYRCPLNAERQRRAGDSGEQRRKEAGEDYSRQEMRRTAPHVIALPTQSPSDMGRATVS</sequence>
<dbReference type="Proteomes" id="UP000285324">
    <property type="component" value="Unassembled WGS sequence"/>
</dbReference>
<gene>
    <name evidence="2" type="ORF">DY367_24085</name>
</gene>
<accession>A0A424W7L8</accession>
<feature type="compositionally biased region" description="Basic residues" evidence="1">
    <location>
        <begin position="10"/>
        <end position="19"/>
    </location>
</feature>
<name>A0A424W7L8_ALCXX</name>
<dbReference type="EMBL" id="QVXO01000046">
    <property type="protein sequence ID" value="RPJ89201.1"/>
    <property type="molecule type" value="Genomic_DNA"/>
</dbReference>
<feature type="compositionally biased region" description="Basic and acidic residues" evidence="1">
    <location>
        <begin position="27"/>
        <end position="45"/>
    </location>
</feature>
<feature type="region of interest" description="Disordered" evidence="1">
    <location>
        <begin position="1"/>
        <end position="124"/>
    </location>
</feature>
<evidence type="ECO:0000313" key="3">
    <source>
        <dbReference type="Proteomes" id="UP000285324"/>
    </source>
</evidence>
<dbReference type="AlphaFoldDB" id="A0A424W7L8"/>
<feature type="compositionally biased region" description="Basic and acidic residues" evidence="1">
    <location>
        <begin position="75"/>
        <end position="102"/>
    </location>
</feature>
<evidence type="ECO:0000313" key="2">
    <source>
        <dbReference type="EMBL" id="RPJ89201.1"/>
    </source>
</evidence>
<evidence type="ECO:0000256" key="1">
    <source>
        <dbReference type="SAM" id="MobiDB-lite"/>
    </source>
</evidence>
<reference evidence="2 3" key="1">
    <citation type="submission" date="2018-08" db="EMBL/GenBank/DDBJ databases">
        <title>Achromobacter xylosoxidans Genome sequencing and assembly.</title>
        <authorList>
            <person name="Wang R."/>
            <person name="Rensing C."/>
            <person name="Li Y."/>
        </authorList>
    </citation>
    <scope>NUCLEOTIDE SEQUENCE [LARGE SCALE GENOMIC DNA]</scope>
    <source>
        <strain evidence="2 3">GD003A</strain>
    </source>
</reference>
<proteinExistence type="predicted"/>
<dbReference type="RefSeq" id="WP_124260387.1">
    <property type="nucleotide sequence ID" value="NZ_CP061008.1"/>
</dbReference>